<proteinExistence type="predicted"/>
<feature type="region of interest" description="Disordered" evidence="1">
    <location>
        <begin position="1"/>
        <end position="173"/>
    </location>
</feature>
<organism evidence="2">
    <name type="scientific">Clastoptera arizonana</name>
    <name type="common">Arizona spittle bug</name>
    <dbReference type="NCBI Taxonomy" id="38151"/>
    <lineage>
        <taxon>Eukaryota</taxon>
        <taxon>Metazoa</taxon>
        <taxon>Ecdysozoa</taxon>
        <taxon>Arthropoda</taxon>
        <taxon>Hexapoda</taxon>
        <taxon>Insecta</taxon>
        <taxon>Pterygota</taxon>
        <taxon>Neoptera</taxon>
        <taxon>Paraneoptera</taxon>
        <taxon>Hemiptera</taxon>
        <taxon>Auchenorrhyncha</taxon>
        <taxon>Cercopoidea</taxon>
        <taxon>Clastopteridae</taxon>
        <taxon>Clastoptera</taxon>
    </lineage>
</organism>
<gene>
    <name evidence="2" type="ORF">g.1629</name>
</gene>
<evidence type="ECO:0000256" key="1">
    <source>
        <dbReference type="SAM" id="MobiDB-lite"/>
    </source>
</evidence>
<feature type="non-terminal residue" evidence="2">
    <location>
        <position position="1"/>
    </location>
</feature>
<feature type="non-terminal residue" evidence="2">
    <location>
        <position position="173"/>
    </location>
</feature>
<feature type="compositionally biased region" description="Acidic residues" evidence="1">
    <location>
        <begin position="112"/>
        <end position="129"/>
    </location>
</feature>
<reference evidence="2" key="1">
    <citation type="submission" date="2015-12" db="EMBL/GenBank/DDBJ databases">
        <title>De novo transcriptome assembly of four potential Pierce s Disease insect vectors from Arizona vineyards.</title>
        <authorList>
            <person name="Tassone E.E."/>
        </authorList>
    </citation>
    <scope>NUCLEOTIDE SEQUENCE</scope>
</reference>
<dbReference type="EMBL" id="GEDC01030273">
    <property type="protein sequence ID" value="JAS07025.1"/>
    <property type="molecule type" value="Transcribed_RNA"/>
</dbReference>
<feature type="compositionally biased region" description="Polar residues" evidence="1">
    <location>
        <begin position="1"/>
        <end position="14"/>
    </location>
</feature>
<protein>
    <submittedName>
        <fullName evidence="2">Uncharacterized protein</fullName>
    </submittedName>
</protein>
<name>A0A1B6C1B1_9HEMI</name>
<accession>A0A1B6C1B1</accession>
<dbReference type="AlphaFoldDB" id="A0A1B6C1B1"/>
<feature type="compositionally biased region" description="Basic and acidic residues" evidence="1">
    <location>
        <begin position="64"/>
        <end position="73"/>
    </location>
</feature>
<evidence type="ECO:0000313" key="2">
    <source>
        <dbReference type="EMBL" id="JAS07025.1"/>
    </source>
</evidence>
<sequence>SKNMDVIPPQSSGSDELRASFPLPIMDEDSESLPRDFDDENNEDGFSKKTTPSNPSPLIIENASRPEESEETHLPLLSMEELQDSHSKNMDVIPPQSSGSDELRASFPLPIMDEDSESLPRDFDDENNEDGFSKKTTPSNPSPLIIENASRPEESEEAHLPLLSHSKNMDVIP</sequence>
<feature type="compositionally biased region" description="Basic and acidic residues" evidence="1">
    <location>
        <begin position="150"/>
        <end position="159"/>
    </location>
</feature>
<feature type="compositionally biased region" description="Acidic residues" evidence="1">
    <location>
        <begin position="26"/>
        <end position="43"/>
    </location>
</feature>